<protein>
    <submittedName>
        <fullName evidence="2">Glycine zipper</fullName>
    </submittedName>
</protein>
<dbReference type="RefSeq" id="WP_074766254.1">
    <property type="nucleotide sequence ID" value="NZ_FNWO01000003.1"/>
</dbReference>
<name>A0A1H6H5D2_MAGFU</name>
<dbReference type="Proteomes" id="UP000182983">
    <property type="component" value="Unassembled WGS sequence"/>
</dbReference>
<accession>A0A1H6H5D2</accession>
<dbReference type="InterPro" id="IPR027367">
    <property type="entry name" value="Gly-zipper_YMGG"/>
</dbReference>
<dbReference type="PROSITE" id="PS51257">
    <property type="entry name" value="PROKAR_LIPOPROTEIN"/>
    <property type="match status" value="1"/>
</dbReference>
<dbReference type="EMBL" id="FNWO01000003">
    <property type="protein sequence ID" value="SEH31067.1"/>
    <property type="molecule type" value="Genomic_DNA"/>
</dbReference>
<evidence type="ECO:0000313" key="2">
    <source>
        <dbReference type="EMBL" id="SEH31067.1"/>
    </source>
</evidence>
<reference evidence="3" key="1">
    <citation type="submission" date="2016-10" db="EMBL/GenBank/DDBJ databases">
        <authorList>
            <person name="Varghese N."/>
            <person name="Submissions S."/>
        </authorList>
    </citation>
    <scope>NUCLEOTIDE SEQUENCE [LARGE SCALE GENOMIC DNA]</scope>
    <source>
        <strain evidence="3">DSM 13234</strain>
    </source>
</reference>
<keyword evidence="3" id="KW-1185">Reference proteome</keyword>
<evidence type="ECO:0000313" key="3">
    <source>
        <dbReference type="Proteomes" id="UP000182983"/>
    </source>
</evidence>
<dbReference type="AlphaFoldDB" id="A0A1H6H5D2"/>
<evidence type="ECO:0000259" key="1">
    <source>
        <dbReference type="Pfam" id="PF13441"/>
    </source>
</evidence>
<gene>
    <name evidence="2" type="ORF">SAMN04244559_01058</name>
</gene>
<feature type="domain" description="YMGG-like Gly-zipper" evidence="1">
    <location>
        <begin position="27"/>
        <end position="68"/>
    </location>
</feature>
<sequence>MSRIFFTLAVVVTVSTLSACGSSTGDRALSGGGIGAGVGALGGFLVGAPLEGALIGGAVGAGTGALTNKNQVNLGRPVWR</sequence>
<organism evidence="2 3">
    <name type="scientific">Magnetospirillum fulvum</name>
    <name type="common">Rhodospirillum fulvum</name>
    <dbReference type="NCBI Taxonomy" id="1082"/>
    <lineage>
        <taxon>Bacteria</taxon>
        <taxon>Pseudomonadati</taxon>
        <taxon>Pseudomonadota</taxon>
        <taxon>Alphaproteobacteria</taxon>
        <taxon>Rhodospirillales</taxon>
        <taxon>Rhodospirillaceae</taxon>
        <taxon>Magnetospirillum</taxon>
    </lineage>
</organism>
<dbReference type="Pfam" id="PF13441">
    <property type="entry name" value="Gly-zipper_YMGG"/>
    <property type="match status" value="1"/>
</dbReference>
<proteinExistence type="predicted"/>